<dbReference type="FunFam" id="3.10.50.10:FF:000001">
    <property type="entry name" value="Chitinase 3-like 1"/>
    <property type="match status" value="1"/>
</dbReference>
<evidence type="ECO:0000256" key="2">
    <source>
        <dbReference type="SAM" id="MobiDB-lite"/>
    </source>
</evidence>
<accession>A0AAN9A8K8</accession>
<evidence type="ECO:0000259" key="3">
    <source>
        <dbReference type="PROSITE" id="PS51910"/>
    </source>
</evidence>
<sequence>MRLEFNKTNLMMTSAVSAGKMTIDAAYDVEAMVRNLDFIHLMSYDLHGTWEQYAHHHSPLYAHELDKGDNTFLNVDWAVKYWLKMGVPASKLVMGIGLYGRCFTLASAAQHKVYSPAPQPGIPGPYTREPGVLGYNEICEQEAHNLEVTMEEEEKEEIGNNIYQNEQGNKELEENSDDVGRVTNNIGERMKRSLYLIQVWNENSQNNSRMESVGTPPASKNYSDVFEYVDDNEEGGAIDENYIVKTLYRNKRILENKVGIHRKSGFAGNNGNTWEYDHGSARYDQTENVKMTGNKAYESIKTNSKNENEKQGEKYKYAIKGDTPENAINRENEGWTIVRDKNMISPYAYRERQWCGYDDIQSATIKAEYIIKLGLAGAMVWSIDTDDFHGKCNGTQTFPLITTIRTILRDGKPIPTLPPTTTSVTTVNPNTTSTSVTTTTSVPPSTPPPSAICHREGLNADPEGDCTIFYNCHAVSLNESGLYQKVYIFTEVFPTTD</sequence>
<comment type="caution">
    <text evidence="4">The sequence shown here is derived from an EMBL/GenBank/DDBJ whole genome shotgun (WGS) entry which is preliminary data.</text>
</comment>
<dbReference type="GO" id="GO:0005975">
    <property type="term" value="P:carbohydrate metabolic process"/>
    <property type="evidence" value="ECO:0007669"/>
    <property type="project" value="InterPro"/>
</dbReference>
<gene>
    <name evidence="4" type="primary">CHIT1</name>
    <name evidence="4" type="ORF">SK128_013958</name>
</gene>
<dbReference type="Gene3D" id="3.10.50.10">
    <property type="match status" value="1"/>
</dbReference>
<dbReference type="AlphaFoldDB" id="A0AAN9A8K8"/>
<keyword evidence="1" id="KW-1015">Disulfide bond</keyword>
<dbReference type="InterPro" id="IPR011583">
    <property type="entry name" value="Chitinase_II/V-like_cat"/>
</dbReference>
<dbReference type="InterPro" id="IPR050314">
    <property type="entry name" value="Glycosyl_Hydrlase_18"/>
</dbReference>
<reference evidence="4 5" key="1">
    <citation type="submission" date="2023-11" db="EMBL/GenBank/DDBJ databases">
        <title>Halocaridina rubra genome assembly.</title>
        <authorList>
            <person name="Smith C."/>
        </authorList>
    </citation>
    <scope>NUCLEOTIDE SEQUENCE [LARGE SCALE GENOMIC DNA]</scope>
    <source>
        <strain evidence="4">EP-1</strain>
        <tissue evidence="4">Whole</tissue>
    </source>
</reference>
<evidence type="ECO:0000313" key="4">
    <source>
        <dbReference type="EMBL" id="KAK7084936.1"/>
    </source>
</evidence>
<keyword evidence="4" id="KW-0326">Glycosidase</keyword>
<dbReference type="GO" id="GO:0006032">
    <property type="term" value="P:chitin catabolic process"/>
    <property type="evidence" value="ECO:0007669"/>
    <property type="project" value="TreeGrafter"/>
</dbReference>
<dbReference type="Gene3D" id="3.20.20.80">
    <property type="entry name" value="Glycosidases"/>
    <property type="match status" value="2"/>
</dbReference>
<dbReference type="GO" id="GO:0008843">
    <property type="term" value="F:endochitinase activity"/>
    <property type="evidence" value="ECO:0007669"/>
    <property type="project" value="UniProtKB-EC"/>
</dbReference>
<proteinExistence type="predicted"/>
<dbReference type="PANTHER" id="PTHR11177">
    <property type="entry name" value="CHITINASE"/>
    <property type="match status" value="1"/>
</dbReference>
<protein>
    <submittedName>
        <fullName evidence="4">Endochitinase 1</fullName>
        <ecNumber evidence="4">3.2.1.14</ecNumber>
    </submittedName>
</protein>
<dbReference type="EMBL" id="JAXCGZ010001940">
    <property type="protein sequence ID" value="KAK7084936.1"/>
    <property type="molecule type" value="Genomic_DNA"/>
</dbReference>
<keyword evidence="4" id="KW-0378">Hydrolase</keyword>
<dbReference type="PANTHER" id="PTHR11177:SF360">
    <property type="entry name" value="CHITINASE 4-RELATED"/>
    <property type="match status" value="1"/>
</dbReference>
<feature type="compositionally biased region" description="Low complexity" evidence="2">
    <location>
        <begin position="419"/>
        <end position="443"/>
    </location>
</feature>
<dbReference type="EC" id="3.2.1.14" evidence="4"/>
<dbReference type="Proteomes" id="UP001381693">
    <property type="component" value="Unassembled WGS sequence"/>
</dbReference>
<dbReference type="GO" id="GO:0005576">
    <property type="term" value="C:extracellular region"/>
    <property type="evidence" value="ECO:0007669"/>
    <property type="project" value="TreeGrafter"/>
</dbReference>
<dbReference type="Pfam" id="PF00704">
    <property type="entry name" value="Glyco_hydro_18"/>
    <property type="match status" value="1"/>
</dbReference>
<dbReference type="SUPFAM" id="SSF51445">
    <property type="entry name" value="(Trans)glycosidases"/>
    <property type="match status" value="1"/>
</dbReference>
<dbReference type="SUPFAM" id="SSF54556">
    <property type="entry name" value="Chitinase insertion domain"/>
    <property type="match status" value="1"/>
</dbReference>
<evidence type="ECO:0000313" key="5">
    <source>
        <dbReference type="Proteomes" id="UP001381693"/>
    </source>
</evidence>
<dbReference type="InterPro" id="IPR017853">
    <property type="entry name" value="GH"/>
</dbReference>
<keyword evidence="5" id="KW-1185">Reference proteome</keyword>
<feature type="region of interest" description="Disordered" evidence="2">
    <location>
        <begin position="412"/>
        <end position="448"/>
    </location>
</feature>
<dbReference type="GO" id="GO:0008061">
    <property type="term" value="F:chitin binding"/>
    <property type="evidence" value="ECO:0007669"/>
    <property type="project" value="InterPro"/>
</dbReference>
<dbReference type="InterPro" id="IPR029070">
    <property type="entry name" value="Chitinase_insertion_sf"/>
</dbReference>
<evidence type="ECO:0000256" key="1">
    <source>
        <dbReference type="ARBA" id="ARBA00023157"/>
    </source>
</evidence>
<feature type="domain" description="GH18" evidence="3">
    <location>
        <begin position="1"/>
        <end position="411"/>
    </location>
</feature>
<name>A0AAN9A8K8_HALRR</name>
<dbReference type="InterPro" id="IPR001223">
    <property type="entry name" value="Glyco_hydro18_cat"/>
</dbReference>
<dbReference type="SMART" id="SM00636">
    <property type="entry name" value="Glyco_18"/>
    <property type="match status" value="1"/>
</dbReference>
<organism evidence="4 5">
    <name type="scientific">Halocaridina rubra</name>
    <name type="common">Hawaiian red shrimp</name>
    <dbReference type="NCBI Taxonomy" id="373956"/>
    <lineage>
        <taxon>Eukaryota</taxon>
        <taxon>Metazoa</taxon>
        <taxon>Ecdysozoa</taxon>
        <taxon>Arthropoda</taxon>
        <taxon>Crustacea</taxon>
        <taxon>Multicrustacea</taxon>
        <taxon>Malacostraca</taxon>
        <taxon>Eumalacostraca</taxon>
        <taxon>Eucarida</taxon>
        <taxon>Decapoda</taxon>
        <taxon>Pleocyemata</taxon>
        <taxon>Caridea</taxon>
        <taxon>Atyoidea</taxon>
        <taxon>Atyidae</taxon>
        <taxon>Halocaridina</taxon>
    </lineage>
</organism>
<dbReference type="PROSITE" id="PS51910">
    <property type="entry name" value="GH18_2"/>
    <property type="match status" value="1"/>
</dbReference>